<dbReference type="EMBL" id="CM037153">
    <property type="protein sequence ID" value="KAH7856616.1"/>
    <property type="molecule type" value="Genomic_DNA"/>
</dbReference>
<proteinExistence type="predicted"/>
<comment type="caution">
    <text evidence="1">The sequence shown here is derived from an EMBL/GenBank/DDBJ whole genome shotgun (WGS) entry which is preliminary data.</text>
</comment>
<sequence>MALSSISTTTTATASVFISFLLLLVPTSFCSNNGLNFKSDVPQSDADLLEFPLNLEYLEAELFLWASLGRGLDNVAPDLTMGGPPPVGARKANLDPFTNDVILQFAYQEVGHLRAIKSRVQGFPRPLLNLSAEAFGEVMNSAFGRALNPPFNPYANELNFLLASYVVPYVGLTGYVGANPKLQTPPAKRLVAGLLAVESGQDAVIRGLLYKRASEKVNPYGITVAEFTNRVSELRNKLGSSGVKDEGLEVPNLQGAEGKIRGNVLAGDRNSLGFDRTPEEILRIVYGSGNERIPGGFYPKGADGRIAKSHLQSP</sequence>
<protein>
    <submittedName>
        <fullName evidence="1">Uncharacterized protein</fullName>
    </submittedName>
</protein>
<gene>
    <name evidence="1" type="ORF">Vadar_003564</name>
</gene>
<dbReference type="Proteomes" id="UP000828048">
    <property type="component" value="Chromosome 3"/>
</dbReference>
<reference evidence="1 2" key="1">
    <citation type="journal article" date="2021" name="Hortic Res">
        <title>High-quality reference genome and annotation aids understanding of berry development for evergreen blueberry (Vaccinium darrowii).</title>
        <authorList>
            <person name="Yu J."/>
            <person name="Hulse-Kemp A.M."/>
            <person name="Babiker E."/>
            <person name="Staton M."/>
        </authorList>
    </citation>
    <scope>NUCLEOTIDE SEQUENCE [LARGE SCALE GENOMIC DNA]</scope>
    <source>
        <strain evidence="2">cv. NJ 8807/NJ 8810</strain>
        <tissue evidence="1">Young leaf</tissue>
    </source>
</reference>
<keyword evidence="2" id="KW-1185">Reference proteome</keyword>
<evidence type="ECO:0000313" key="1">
    <source>
        <dbReference type="EMBL" id="KAH7856616.1"/>
    </source>
</evidence>
<accession>A0ACB7YT67</accession>
<evidence type="ECO:0000313" key="2">
    <source>
        <dbReference type="Proteomes" id="UP000828048"/>
    </source>
</evidence>
<organism evidence="1 2">
    <name type="scientific">Vaccinium darrowii</name>
    <dbReference type="NCBI Taxonomy" id="229202"/>
    <lineage>
        <taxon>Eukaryota</taxon>
        <taxon>Viridiplantae</taxon>
        <taxon>Streptophyta</taxon>
        <taxon>Embryophyta</taxon>
        <taxon>Tracheophyta</taxon>
        <taxon>Spermatophyta</taxon>
        <taxon>Magnoliopsida</taxon>
        <taxon>eudicotyledons</taxon>
        <taxon>Gunneridae</taxon>
        <taxon>Pentapetalae</taxon>
        <taxon>asterids</taxon>
        <taxon>Ericales</taxon>
        <taxon>Ericaceae</taxon>
        <taxon>Vaccinioideae</taxon>
        <taxon>Vaccinieae</taxon>
        <taxon>Vaccinium</taxon>
    </lineage>
</organism>
<name>A0ACB7YT67_9ERIC</name>